<dbReference type="AlphaFoldDB" id="A0A8M1KMQ2"/>
<dbReference type="GO" id="GO:0005829">
    <property type="term" value="C:cytosol"/>
    <property type="evidence" value="ECO:0007669"/>
    <property type="project" value="TreeGrafter"/>
</dbReference>
<dbReference type="OrthoDB" id="5353095at2759"/>
<dbReference type="GO" id="GO:0051726">
    <property type="term" value="P:regulation of cell cycle"/>
    <property type="evidence" value="ECO:0007669"/>
    <property type="project" value="InterPro"/>
</dbReference>
<evidence type="ECO:0000313" key="1">
    <source>
        <dbReference type="Proteomes" id="UP000515152"/>
    </source>
</evidence>
<evidence type="ECO:0000313" key="2">
    <source>
        <dbReference type="RefSeq" id="XP_042565152.1"/>
    </source>
</evidence>
<dbReference type="Proteomes" id="UP000515152">
    <property type="component" value="Chromosome 11"/>
</dbReference>
<dbReference type="PANTHER" id="PTHR22896">
    <property type="entry name" value="CDK5 AND ABL1 ENZYME SUBSTRATE 1"/>
    <property type="match status" value="1"/>
</dbReference>
<dbReference type="KEGG" id="char:116222514"/>
<reference evidence="2" key="1">
    <citation type="submission" date="2025-08" db="UniProtKB">
        <authorList>
            <consortium name="RefSeq"/>
        </authorList>
    </citation>
    <scope>IDENTIFICATION</scope>
</reference>
<dbReference type="RefSeq" id="XP_042565152.1">
    <property type="nucleotide sequence ID" value="XM_042709218.1"/>
</dbReference>
<dbReference type="GO" id="GO:0007399">
    <property type="term" value="P:nervous system development"/>
    <property type="evidence" value="ECO:0007669"/>
    <property type="project" value="TreeGrafter"/>
</dbReference>
<dbReference type="PANTHER" id="PTHR22896:SF1">
    <property type="entry name" value="CDK5 AND ABL1 ENZYME SUBSTRATE 1"/>
    <property type="match status" value="1"/>
</dbReference>
<dbReference type="InterPro" id="IPR012388">
    <property type="entry name" value="CABLES1/2"/>
</dbReference>
<proteinExistence type="predicted"/>
<organism evidence="1 2">
    <name type="scientific">Clupea harengus</name>
    <name type="common">Atlantic herring</name>
    <dbReference type="NCBI Taxonomy" id="7950"/>
    <lineage>
        <taxon>Eukaryota</taxon>
        <taxon>Metazoa</taxon>
        <taxon>Chordata</taxon>
        <taxon>Craniata</taxon>
        <taxon>Vertebrata</taxon>
        <taxon>Euteleostomi</taxon>
        <taxon>Actinopterygii</taxon>
        <taxon>Neopterygii</taxon>
        <taxon>Teleostei</taxon>
        <taxon>Clupei</taxon>
        <taxon>Clupeiformes</taxon>
        <taxon>Clupeoidei</taxon>
        <taxon>Clupeidae</taxon>
        <taxon>Clupea</taxon>
    </lineage>
</organism>
<gene>
    <name evidence="2" type="primary">LOC116222514</name>
</gene>
<dbReference type="GeneID" id="116222514"/>
<keyword evidence="1" id="KW-1185">Reference proteome</keyword>
<accession>A0A8M1KMQ2</accession>
<name>A0A8M1KMQ2_CLUHA</name>
<sequence length="177" mass="20348">MVCCLLYNEPRLKMMKEAQQSNNANLSSPLFPQTTVIEYTKPSDLKGDMNETFREKFPHIGLTLSKIRSLKKDIHKVAQEDCGYEEPTVAMAFVYFEKLALRGRVDKQNRKLCAGACILLAQAAKIGSDLKRLEEHLRLSRRELLAFEFPVLVALEFNLHLPDHELLSRCRRLLQTT</sequence>
<protein>
    <submittedName>
        <fullName evidence="2">CDK5 and ABL1 enzyme substrate 1-like</fullName>
    </submittedName>
</protein>